<evidence type="ECO:0000259" key="3">
    <source>
        <dbReference type="Pfam" id="PF20703"/>
    </source>
</evidence>
<evidence type="ECO:0000313" key="5">
    <source>
        <dbReference type="Proteomes" id="UP001500804"/>
    </source>
</evidence>
<sequence>MTTTQRDQAVPARVVVRILDGAGEPVGAGFVIGPDLVATCAHVVAAGVRGDPYDATPPSGRVELDLPLLFEAGADEPVRVSAEVARWIPIDPVGTGDIAVLRLRDPLPEGARMPPLRRVDQLWDHPFRVLGFPAGMADGVWATGRFRGRQGTRWFQMQGTAGEQPIVEGFSGSPVWDETSGAVVGMTVATDLGGTTTAYLIPIDLVLGVDPELLPCPYRGLEPFGEEHASFFFGRDDDIDRLVDAVGHRPLVAVAGPSGAGKSSLVRAGLLPRLRAEGVQVTELRPLPGLPAAELVDEVVPARPHVRHVLVVDQFEELAATDPDAATELLERIGELVRESDGVHAVLTLRSATLDDILVPELAGLLGSGTVLLPPMDRRQLRKAIVAPAERAPGLSFEAGLVDRILDDAAAEPGRLPLVESLLTELWARREGGYLTLRAYEEAGGVAGVVATHAEAVVAGFDAADADRLRRLFTALAGPDRDGNFVRRPVRWDEVPADLRPLVLRLAAGRLVVVERAPDGQERIQLAHQALIAHWPRLRDWLTDDRDFLAWRDQVGLQRERWEEAGRDDGALLRGAALATALDRLPARAADVPAADVEFVQQSRTRQRREVRRWRVVTAVLAVITLAAGFLAVVAIDRGNALGDQLDLANAELIAQTSLRIAPNDPVAATQLALAGWRLDPENASVRTSLLHEYVAMRSVEGVLAGVATEPILPFNVSRDGRTALLIENSAPVVLSGLPLGPVHRQLLPGAPPDLRPVNLSGNARRVVAVAGQNRVLLWDLTTGGGPQVLSSPAGDAPIEQAVALTADLVGWLEADGSGGNRLRIWDAAAGRAAPHDGTPVPERGVTGLGLTPDGGSVVLRTGDPDRPESRLVVRRLGDGAELGSFPGASLPLDPGRVATCEIDANGRSHAVVRDLIGGEELRRVPLVAADCGRFSQSGTLGEGTYVAERMGPPGDYDVARISDLDDGTVFEVTVPPDPTASSEIGSRMVVLPGPDGTRTVLIPRSTSILRMRAEPNPYASLGATPPRLTLSDDGRTLVATDAQQGAATFDPATTSPVGRLDPIAPPASATSTVADRLSILAGTPQDGLVLSEYELPSLAATLRTPVPRRPGEPVRTVAVAAAGGRVFTLGDGVLAAWDRATGAPIGTPIDLATTPAARDWFAGRQSVVFSARGGDHPTEVILLGQDSTIELWDVALGERIAALPHLAGRLPVWFAPDADGRRLLVSTQVGVQEVWDLDRLELVGKPLPAPGFQLPIGFTADGRAVTGNSQGDDLVHTFWNVETGENNGTVHLNYGHDEASAIDGMWMKIPGSGGQYRAPLPFRMALTAQQWVDHLCTFSNRPFTEVERAALPSGSVIEPPC</sequence>
<dbReference type="SUPFAM" id="SSF50998">
    <property type="entry name" value="Quinoprotein alcohol dehydrogenase-like"/>
    <property type="match status" value="1"/>
</dbReference>
<dbReference type="InterPro" id="IPR009003">
    <property type="entry name" value="Peptidase_S1_PA"/>
</dbReference>
<dbReference type="InterPro" id="IPR027417">
    <property type="entry name" value="P-loop_NTPase"/>
</dbReference>
<dbReference type="InterPro" id="IPR049052">
    <property type="entry name" value="nSTAND1"/>
</dbReference>
<dbReference type="Pfam" id="PF20703">
    <property type="entry name" value="nSTAND1"/>
    <property type="match status" value="1"/>
</dbReference>
<dbReference type="RefSeq" id="WP_345607318.1">
    <property type="nucleotide sequence ID" value="NZ_BAABJO010000017.1"/>
</dbReference>
<dbReference type="InterPro" id="IPR043504">
    <property type="entry name" value="Peptidase_S1_PA_chymotrypsin"/>
</dbReference>
<dbReference type="SUPFAM" id="SSF52540">
    <property type="entry name" value="P-loop containing nucleoside triphosphate hydrolases"/>
    <property type="match status" value="1"/>
</dbReference>
<feature type="transmembrane region" description="Helical" evidence="2">
    <location>
        <begin position="614"/>
        <end position="636"/>
    </location>
</feature>
<organism evidence="4 5">
    <name type="scientific">Pseudonocardia adelaidensis</name>
    <dbReference type="NCBI Taxonomy" id="648754"/>
    <lineage>
        <taxon>Bacteria</taxon>
        <taxon>Bacillati</taxon>
        <taxon>Actinomycetota</taxon>
        <taxon>Actinomycetes</taxon>
        <taxon>Pseudonocardiales</taxon>
        <taxon>Pseudonocardiaceae</taxon>
        <taxon>Pseudonocardia</taxon>
    </lineage>
</organism>
<gene>
    <name evidence="4" type="ORF">GCM10023320_45700</name>
</gene>
<protein>
    <recommendedName>
        <fullName evidence="3">Novel STAND NTPase 1 domain-containing protein</fullName>
    </recommendedName>
</protein>
<evidence type="ECO:0000256" key="2">
    <source>
        <dbReference type="SAM" id="Phobius"/>
    </source>
</evidence>
<dbReference type="EMBL" id="BAABJO010000017">
    <property type="protein sequence ID" value="GAA5127806.1"/>
    <property type="molecule type" value="Genomic_DNA"/>
</dbReference>
<proteinExistence type="predicted"/>
<dbReference type="InterPro" id="IPR015943">
    <property type="entry name" value="WD40/YVTN_repeat-like_dom_sf"/>
</dbReference>
<comment type="caution">
    <text evidence="4">The sequence shown here is derived from an EMBL/GenBank/DDBJ whole genome shotgun (WGS) entry which is preliminary data.</text>
</comment>
<evidence type="ECO:0000256" key="1">
    <source>
        <dbReference type="SAM" id="MobiDB-lite"/>
    </source>
</evidence>
<dbReference type="Gene3D" id="2.130.10.10">
    <property type="entry name" value="YVTN repeat-like/Quinoprotein amine dehydrogenase"/>
    <property type="match status" value="1"/>
</dbReference>
<evidence type="ECO:0000313" key="4">
    <source>
        <dbReference type="EMBL" id="GAA5127806.1"/>
    </source>
</evidence>
<keyword evidence="2" id="KW-1133">Transmembrane helix</keyword>
<dbReference type="SUPFAM" id="SSF50494">
    <property type="entry name" value="Trypsin-like serine proteases"/>
    <property type="match status" value="1"/>
</dbReference>
<dbReference type="InterPro" id="IPR011047">
    <property type="entry name" value="Quinoprotein_ADH-like_sf"/>
</dbReference>
<keyword evidence="2" id="KW-0812">Transmembrane</keyword>
<keyword evidence="2" id="KW-0472">Membrane</keyword>
<keyword evidence="5" id="KW-1185">Reference proteome</keyword>
<dbReference type="Pfam" id="PF13365">
    <property type="entry name" value="Trypsin_2"/>
    <property type="match status" value="1"/>
</dbReference>
<reference evidence="5" key="1">
    <citation type="journal article" date="2019" name="Int. J. Syst. Evol. Microbiol.">
        <title>The Global Catalogue of Microorganisms (GCM) 10K type strain sequencing project: providing services to taxonomists for standard genome sequencing and annotation.</title>
        <authorList>
            <consortium name="The Broad Institute Genomics Platform"/>
            <consortium name="The Broad Institute Genome Sequencing Center for Infectious Disease"/>
            <person name="Wu L."/>
            <person name="Ma J."/>
        </authorList>
    </citation>
    <scope>NUCLEOTIDE SEQUENCE [LARGE SCALE GENOMIC DNA]</scope>
    <source>
        <strain evidence="5">JCM 18302</strain>
    </source>
</reference>
<feature type="region of interest" description="Disordered" evidence="1">
    <location>
        <begin position="833"/>
        <end position="857"/>
    </location>
</feature>
<name>A0ABP9NPC3_9PSEU</name>
<accession>A0ABP9NPC3</accession>
<dbReference type="Gene3D" id="2.40.10.10">
    <property type="entry name" value="Trypsin-like serine proteases"/>
    <property type="match status" value="2"/>
</dbReference>
<dbReference type="Proteomes" id="UP001500804">
    <property type="component" value="Unassembled WGS sequence"/>
</dbReference>
<feature type="domain" description="Novel STAND NTPase 1" evidence="3">
    <location>
        <begin position="217"/>
        <end position="569"/>
    </location>
</feature>